<protein>
    <submittedName>
        <fullName evidence="1">Putative DNA-binding protein</fullName>
    </submittedName>
</protein>
<accession>A0A378UJK2</accession>
<dbReference type="PANTHER" id="PTHR34301">
    <property type="entry name" value="DNA-BINDING PROTEIN-RELATED"/>
    <property type="match status" value="1"/>
</dbReference>
<dbReference type="Proteomes" id="UP000254651">
    <property type="component" value="Unassembled WGS sequence"/>
</dbReference>
<dbReference type="PANTHER" id="PTHR34301:SF8">
    <property type="entry name" value="ATPASE DOMAIN-CONTAINING PROTEIN"/>
    <property type="match status" value="1"/>
</dbReference>
<keyword evidence="1" id="KW-0238">DNA-binding</keyword>
<organism evidence="1 2">
    <name type="scientific">Bergeriella denitrificans</name>
    <name type="common">Neisseria denitrificans</name>
    <dbReference type="NCBI Taxonomy" id="494"/>
    <lineage>
        <taxon>Bacteria</taxon>
        <taxon>Pseudomonadati</taxon>
        <taxon>Pseudomonadota</taxon>
        <taxon>Betaproteobacteria</taxon>
        <taxon>Neisseriales</taxon>
        <taxon>Neisseriaceae</taxon>
        <taxon>Bergeriella</taxon>
    </lineage>
</organism>
<name>A0A378UJK2_BERDE</name>
<dbReference type="RefSeq" id="WP_066077924.1">
    <property type="nucleotide sequence ID" value="NZ_CP181246.1"/>
</dbReference>
<dbReference type="Gene3D" id="3.40.50.300">
    <property type="entry name" value="P-loop containing nucleotide triphosphate hydrolases"/>
    <property type="match status" value="1"/>
</dbReference>
<reference evidence="1 2" key="1">
    <citation type="submission" date="2018-06" db="EMBL/GenBank/DDBJ databases">
        <authorList>
            <consortium name="Pathogen Informatics"/>
            <person name="Doyle S."/>
        </authorList>
    </citation>
    <scope>NUCLEOTIDE SEQUENCE [LARGE SCALE GENOMIC DNA]</scope>
    <source>
        <strain evidence="1 2">NCTC10295</strain>
    </source>
</reference>
<dbReference type="InterPro" id="IPR027417">
    <property type="entry name" value="P-loop_NTPase"/>
</dbReference>
<evidence type="ECO:0000313" key="1">
    <source>
        <dbReference type="EMBL" id="STZ76849.1"/>
    </source>
</evidence>
<keyword evidence="2" id="KW-1185">Reference proteome</keyword>
<proteinExistence type="predicted"/>
<dbReference type="EMBL" id="UGQS01000002">
    <property type="protein sequence ID" value="STZ76849.1"/>
    <property type="molecule type" value="Genomic_DNA"/>
</dbReference>
<gene>
    <name evidence="1" type="ORF">NCTC10295_01637</name>
</gene>
<sequence length="356" mass="40008">MKDPLFFHRRDYAAKLINSLKDGITHAFTLFAPRRMGKTEFLIRDIVPLAEQQGFNVFYFSFMDSENPAADFQTALTRFAADIQTGGKAKTLISTISKIDIIGVALERETASAPQYRLSELIGAIAADNRPSLLLLDEVQELARGRDNAQLIKSLRTGLDINKDRIKTIFTGSSTNGLRAMFNDHKAPFFHFAHALDFPLLDRAFTDFLADIYHERTGNSLDHTALYNLFERMKHTPMYMRATIQDMILNPALSLDEAAAARLAQMHENSNHPAQWRDLSAMERLILQEAAKGNTALYSSSTRAALAKKAGIDSLNTSTIQGNIRKLERKELLTKSNGQWAINSPLFQAWILEQTD</sequence>
<evidence type="ECO:0000313" key="2">
    <source>
        <dbReference type="Proteomes" id="UP000254651"/>
    </source>
</evidence>
<dbReference type="AlphaFoldDB" id="A0A378UJK2"/>
<dbReference type="SUPFAM" id="SSF52540">
    <property type="entry name" value="P-loop containing nucleoside triphosphate hydrolases"/>
    <property type="match status" value="1"/>
</dbReference>
<dbReference type="GO" id="GO:0003677">
    <property type="term" value="F:DNA binding"/>
    <property type="evidence" value="ECO:0007669"/>
    <property type="project" value="UniProtKB-KW"/>
</dbReference>